<evidence type="ECO:0000256" key="3">
    <source>
        <dbReference type="SAM" id="SignalP"/>
    </source>
</evidence>
<evidence type="ECO:0000313" key="5">
    <source>
        <dbReference type="RefSeq" id="XP_022107010.1"/>
    </source>
</evidence>
<dbReference type="RefSeq" id="XP_022107010.1">
    <property type="nucleotide sequence ID" value="XM_022251318.1"/>
</dbReference>
<proteinExistence type="predicted"/>
<feature type="compositionally biased region" description="Low complexity" evidence="1">
    <location>
        <begin position="149"/>
        <end position="205"/>
    </location>
</feature>
<keyword evidence="2" id="KW-1133">Transmembrane helix</keyword>
<dbReference type="GeneID" id="110988079"/>
<evidence type="ECO:0000256" key="2">
    <source>
        <dbReference type="SAM" id="Phobius"/>
    </source>
</evidence>
<feature type="region of interest" description="Disordered" evidence="1">
    <location>
        <begin position="149"/>
        <end position="209"/>
    </location>
</feature>
<gene>
    <name evidence="5" type="primary">LOC110988079</name>
</gene>
<evidence type="ECO:0000313" key="4">
    <source>
        <dbReference type="Proteomes" id="UP000694845"/>
    </source>
</evidence>
<name>A0A8B7ZQ34_ACAPL</name>
<evidence type="ECO:0000256" key="1">
    <source>
        <dbReference type="SAM" id="MobiDB-lite"/>
    </source>
</evidence>
<keyword evidence="3" id="KW-0732">Signal</keyword>
<keyword evidence="2" id="KW-0472">Membrane</keyword>
<keyword evidence="4" id="KW-1185">Reference proteome</keyword>
<protein>
    <submittedName>
        <fullName evidence="5">Integumentary mucin C.1-like isoform X1</fullName>
    </submittedName>
</protein>
<dbReference type="KEGG" id="aplc:110988079"/>
<accession>A0A8B7ZQ34</accession>
<feature type="chain" id="PRO_5034797608" evidence="3">
    <location>
        <begin position="26"/>
        <end position="299"/>
    </location>
</feature>
<feature type="transmembrane region" description="Helical" evidence="2">
    <location>
        <begin position="228"/>
        <end position="253"/>
    </location>
</feature>
<keyword evidence="2" id="KW-0812">Transmembrane</keyword>
<feature type="signal peptide" evidence="3">
    <location>
        <begin position="1"/>
        <end position="25"/>
    </location>
</feature>
<sequence>MYESSVNFVHLAVFFLVTFCGQSLGMTNFSGTILLGCTADNRCGAVYCGNETHDIICPRPIPNPPLFNITINFWDTTTTIQPTTSTEQTTTPEATTTVVPTTKSFTTSTQSTEAFSQTATTTTHVTITQSQQTAVTGQPTTVTTRLATSVATVPSTPSVRPVTQTTPTTTRTTVTTTQPTPVAPASPGQTPSVTSTAARPAPTTRPENDIEVIIVGNPDNPPEERDNITIIVAVIVSAVAVILVALVTTFILARMFRWRLFGFATPSPQHSVTPQFSSSPTRKDYRPDHNTRIWRPKFL</sequence>
<organism evidence="4 5">
    <name type="scientific">Acanthaster planci</name>
    <name type="common">Crown-of-thorns starfish</name>
    <dbReference type="NCBI Taxonomy" id="133434"/>
    <lineage>
        <taxon>Eukaryota</taxon>
        <taxon>Metazoa</taxon>
        <taxon>Echinodermata</taxon>
        <taxon>Eleutherozoa</taxon>
        <taxon>Asterozoa</taxon>
        <taxon>Asteroidea</taxon>
        <taxon>Valvatacea</taxon>
        <taxon>Valvatida</taxon>
        <taxon>Acanthasteridae</taxon>
        <taxon>Acanthaster</taxon>
    </lineage>
</organism>
<dbReference type="AlphaFoldDB" id="A0A8B7ZQ34"/>
<reference evidence="5" key="1">
    <citation type="submission" date="2025-08" db="UniProtKB">
        <authorList>
            <consortium name="RefSeq"/>
        </authorList>
    </citation>
    <scope>IDENTIFICATION</scope>
</reference>
<dbReference type="Proteomes" id="UP000694845">
    <property type="component" value="Unplaced"/>
</dbReference>